<gene>
    <name evidence="3" type="ORF">MCOO_38530</name>
</gene>
<dbReference type="InterPro" id="IPR050697">
    <property type="entry name" value="Adenylyl/Guanylyl_Cyclase_3/4"/>
</dbReference>
<dbReference type="Gene3D" id="3.30.70.1230">
    <property type="entry name" value="Nucleotide cyclase"/>
    <property type="match status" value="1"/>
</dbReference>
<proteinExistence type="inferred from homology"/>
<dbReference type="PROSITE" id="PS50125">
    <property type="entry name" value="GUANYLATE_CYCLASE_2"/>
    <property type="match status" value="1"/>
</dbReference>
<accession>A0A7I7L238</accession>
<evidence type="ECO:0000256" key="1">
    <source>
        <dbReference type="ARBA" id="ARBA00005381"/>
    </source>
</evidence>
<evidence type="ECO:0000259" key="2">
    <source>
        <dbReference type="PROSITE" id="PS50125"/>
    </source>
</evidence>
<dbReference type="RefSeq" id="WP_163779194.1">
    <property type="nucleotide sequence ID" value="NZ_AP022569.1"/>
</dbReference>
<dbReference type="GO" id="GO:0009190">
    <property type="term" value="P:cyclic nucleotide biosynthetic process"/>
    <property type="evidence" value="ECO:0007669"/>
    <property type="project" value="InterPro"/>
</dbReference>
<dbReference type="Pfam" id="PF00211">
    <property type="entry name" value="Guanylate_cyc"/>
    <property type="match status" value="1"/>
</dbReference>
<dbReference type="PANTHER" id="PTHR43081">
    <property type="entry name" value="ADENYLATE CYCLASE, TERMINAL-DIFFERENTIATION SPECIFIC-RELATED"/>
    <property type="match status" value="1"/>
</dbReference>
<dbReference type="InterPro" id="IPR000073">
    <property type="entry name" value="AB_hydrolase_1"/>
</dbReference>
<keyword evidence="4" id="KW-1185">Reference proteome</keyword>
<evidence type="ECO:0000313" key="3">
    <source>
        <dbReference type="EMBL" id="BBX47838.1"/>
    </source>
</evidence>
<dbReference type="AlphaFoldDB" id="A0A7I7L238"/>
<dbReference type="SUPFAM" id="SSF55073">
    <property type="entry name" value="Nucleotide cyclase"/>
    <property type="match status" value="1"/>
</dbReference>
<dbReference type="GO" id="GO:0016787">
    <property type="term" value="F:hydrolase activity"/>
    <property type="evidence" value="ECO:0007669"/>
    <property type="project" value="UniProtKB-KW"/>
</dbReference>
<dbReference type="GO" id="GO:0035556">
    <property type="term" value="P:intracellular signal transduction"/>
    <property type="evidence" value="ECO:0007669"/>
    <property type="project" value="InterPro"/>
</dbReference>
<dbReference type="Proteomes" id="UP000465866">
    <property type="component" value="Chromosome"/>
</dbReference>
<dbReference type="PRINTS" id="PR00111">
    <property type="entry name" value="ABHYDROLASE"/>
</dbReference>
<dbReference type="InterPro" id="IPR001054">
    <property type="entry name" value="A/G_cyclase"/>
</dbReference>
<feature type="domain" description="Guanylate cyclase" evidence="2">
    <location>
        <begin position="284"/>
        <end position="391"/>
    </location>
</feature>
<keyword evidence="3" id="KW-0378">Hydrolase</keyword>
<dbReference type="InterPro" id="IPR029787">
    <property type="entry name" value="Nucleotide_cyclase"/>
</dbReference>
<sequence length="439" mass="47525">MFSETRYAMNGDLRVAYRASREGPRDIVLVPGWFSTCEDTPEQPPLRGWIEAMTSLGRLIFFDQPGTGQSDPVTSGALPTLEQWADSITAVLDELGSCEAVLLAVPGAVATGALFAATHPSRTTALVVLEGYANPMVERTDGPTPEQFLAALVAIWGTGEFQHVMNPDMPWNEEIRAASARYERLAASPGTVALMMPLLAEMDVRALLPTVRVPTLVLHHTDDAFIPPEWGKDVADRIPDAKYVELPGRNVNHFVDPWRASFQEIAEFLTGQQAAVADDRVLATVLFTDIVDSTRRAAQMGDRDWHALLDAHDAVVRAQLTRFRGREVNTSGDGFLAMFDGPQRAIRCAMAIRDAVQSLGIQVRAGLHTGECEIRGDDIGGIAVHIGARVSALAGPNDVLVSSTLRDLVIGSGLEFEDRGTHELKGVPGEWRLSAVASG</sequence>
<dbReference type="SUPFAM" id="SSF53474">
    <property type="entry name" value="alpha/beta-Hydrolases"/>
    <property type="match status" value="1"/>
</dbReference>
<comment type="similarity">
    <text evidence="1">Belongs to the adenylyl cyclase class-3 family.</text>
</comment>
<dbReference type="PANTHER" id="PTHR43081:SF1">
    <property type="entry name" value="ADENYLATE CYCLASE, TERMINAL-DIFFERENTIATION SPECIFIC"/>
    <property type="match status" value="1"/>
</dbReference>
<protein>
    <submittedName>
        <fullName evidence="3">Hydrolase</fullName>
    </submittedName>
</protein>
<dbReference type="SMART" id="SM00044">
    <property type="entry name" value="CYCc"/>
    <property type="match status" value="1"/>
</dbReference>
<dbReference type="KEGG" id="mcoo:MCOO_38530"/>
<dbReference type="CDD" id="cd07302">
    <property type="entry name" value="CHD"/>
    <property type="match status" value="1"/>
</dbReference>
<evidence type="ECO:0000313" key="4">
    <source>
        <dbReference type="Proteomes" id="UP000465866"/>
    </source>
</evidence>
<name>A0A7I7L238_9MYCO</name>
<dbReference type="EMBL" id="AP022569">
    <property type="protein sequence ID" value="BBX47838.1"/>
    <property type="molecule type" value="Genomic_DNA"/>
</dbReference>
<organism evidence="3 4">
    <name type="scientific">Mycobacterium cookii</name>
    <dbReference type="NCBI Taxonomy" id="1775"/>
    <lineage>
        <taxon>Bacteria</taxon>
        <taxon>Bacillati</taxon>
        <taxon>Actinomycetota</taxon>
        <taxon>Actinomycetes</taxon>
        <taxon>Mycobacteriales</taxon>
        <taxon>Mycobacteriaceae</taxon>
        <taxon>Mycobacterium</taxon>
    </lineage>
</organism>
<dbReference type="InterPro" id="IPR029058">
    <property type="entry name" value="AB_hydrolase_fold"/>
</dbReference>
<dbReference type="GO" id="GO:0004016">
    <property type="term" value="F:adenylate cyclase activity"/>
    <property type="evidence" value="ECO:0007669"/>
    <property type="project" value="UniProtKB-ARBA"/>
</dbReference>
<dbReference type="Gene3D" id="3.40.50.1820">
    <property type="entry name" value="alpha/beta hydrolase"/>
    <property type="match status" value="1"/>
</dbReference>
<reference evidence="3 4" key="1">
    <citation type="journal article" date="2019" name="Emerg. Microbes Infect.">
        <title>Comprehensive subspecies identification of 175 nontuberculous mycobacteria species based on 7547 genomic profiles.</title>
        <authorList>
            <person name="Matsumoto Y."/>
            <person name="Kinjo T."/>
            <person name="Motooka D."/>
            <person name="Nabeya D."/>
            <person name="Jung N."/>
            <person name="Uechi K."/>
            <person name="Horii T."/>
            <person name="Iida T."/>
            <person name="Fujita J."/>
            <person name="Nakamura S."/>
        </authorList>
    </citation>
    <scope>NUCLEOTIDE SEQUENCE [LARGE SCALE GENOMIC DNA]</scope>
    <source>
        <strain evidence="3 4">JCM 12404</strain>
    </source>
</reference>